<dbReference type="InterPro" id="IPR015856">
    <property type="entry name" value="ABC_transpr_CbiO/EcfA_su"/>
</dbReference>
<dbReference type="InterPro" id="IPR003593">
    <property type="entry name" value="AAA+_ATPase"/>
</dbReference>
<keyword evidence="5" id="KW-0547">Nucleotide-binding</keyword>
<organism evidence="10 11">
    <name type="scientific">Fusibacter bizertensis</name>
    <dbReference type="NCBI Taxonomy" id="1488331"/>
    <lineage>
        <taxon>Bacteria</taxon>
        <taxon>Bacillati</taxon>
        <taxon>Bacillota</taxon>
        <taxon>Clostridia</taxon>
        <taxon>Eubacteriales</taxon>
        <taxon>Eubacteriales Family XII. Incertae Sedis</taxon>
        <taxon>Fusibacter</taxon>
    </lineage>
</organism>
<keyword evidence="7" id="KW-1278">Translocase</keyword>
<evidence type="ECO:0000259" key="9">
    <source>
        <dbReference type="PROSITE" id="PS50893"/>
    </source>
</evidence>
<keyword evidence="8" id="KW-0472">Membrane</keyword>
<keyword evidence="11" id="KW-1185">Reference proteome</keyword>
<evidence type="ECO:0000313" key="11">
    <source>
        <dbReference type="Proteomes" id="UP001158045"/>
    </source>
</evidence>
<sequence length="241" mass="27139">MLKIDNLRFRYEQRPLAIDIDELLIEKGESIGIIGPNGAGKSTLLQLLLGIQKDYVGTITLNDIRLDKKTKKYFRDHIGLVFQNPDEQLFMPTVYDDVAFGLKMKGIDQNVIDVAVEAVLASLGIKELKDRASLKLSGGEKKRVAMASIFVMDPDIMVFDEPTLALDPKSRRRVINIINSLEKTKLITSHDLDMIYETCSRVIILYEGKIVAQGKPHTLLSDVELMDKVELECPLILKNLL</sequence>
<dbReference type="InterPro" id="IPR050095">
    <property type="entry name" value="ECF_ABC_transporter_ATP-bd"/>
</dbReference>
<comment type="caution">
    <text evidence="10">The sequence shown here is derived from an EMBL/GenBank/DDBJ whole genome shotgun (WGS) entry which is preliminary data.</text>
</comment>
<comment type="similarity">
    <text evidence="2">Belongs to the ABC transporter superfamily.</text>
</comment>
<dbReference type="PANTHER" id="PTHR43553">
    <property type="entry name" value="HEAVY METAL TRANSPORTER"/>
    <property type="match status" value="1"/>
</dbReference>
<gene>
    <name evidence="10" type="ORF">QE109_06870</name>
</gene>
<dbReference type="InterPro" id="IPR027417">
    <property type="entry name" value="P-loop_NTPase"/>
</dbReference>
<dbReference type="Pfam" id="PF00005">
    <property type="entry name" value="ABC_tran"/>
    <property type="match status" value="1"/>
</dbReference>
<evidence type="ECO:0000256" key="4">
    <source>
        <dbReference type="ARBA" id="ARBA00022475"/>
    </source>
</evidence>
<evidence type="ECO:0000313" key="10">
    <source>
        <dbReference type="EMBL" id="MDH8677862.1"/>
    </source>
</evidence>
<evidence type="ECO:0000256" key="8">
    <source>
        <dbReference type="ARBA" id="ARBA00023136"/>
    </source>
</evidence>
<dbReference type="EMBL" id="JARYZI010000003">
    <property type="protein sequence ID" value="MDH8677862.1"/>
    <property type="molecule type" value="Genomic_DNA"/>
</dbReference>
<proteinExistence type="inferred from homology"/>
<dbReference type="GO" id="GO:0005524">
    <property type="term" value="F:ATP binding"/>
    <property type="evidence" value="ECO:0007669"/>
    <property type="project" value="UniProtKB-KW"/>
</dbReference>
<evidence type="ECO:0000256" key="3">
    <source>
        <dbReference type="ARBA" id="ARBA00022448"/>
    </source>
</evidence>
<dbReference type="InterPro" id="IPR003439">
    <property type="entry name" value="ABC_transporter-like_ATP-bd"/>
</dbReference>
<dbReference type="SMART" id="SM00382">
    <property type="entry name" value="AAA"/>
    <property type="match status" value="1"/>
</dbReference>
<dbReference type="PANTHER" id="PTHR43553:SF24">
    <property type="entry name" value="ENERGY-COUPLING FACTOR TRANSPORTER ATP-BINDING PROTEIN ECFA1"/>
    <property type="match status" value="1"/>
</dbReference>
<dbReference type="CDD" id="cd03225">
    <property type="entry name" value="ABC_cobalt_CbiO_domain1"/>
    <property type="match status" value="1"/>
</dbReference>
<dbReference type="Gene3D" id="3.40.50.300">
    <property type="entry name" value="P-loop containing nucleotide triphosphate hydrolases"/>
    <property type="match status" value="1"/>
</dbReference>
<evidence type="ECO:0000256" key="2">
    <source>
        <dbReference type="ARBA" id="ARBA00005417"/>
    </source>
</evidence>
<dbReference type="Proteomes" id="UP001158045">
    <property type="component" value="Unassembled WGS sequence"/>
</dbReference>
<keyword evidence="3" id="KW-0813">Transport</keyword>
<reference evidence="10 11" key="1">
    <citation type="submission" date="2023-04" db="EMBL/GenBank/DDBJ databases">
        <title>Fusibacter bizertensis strain WBS, isolated from littoral bottom sediments of the Arctic seas - biochemical and genomic analysis.</title>
        <authorList>
            <person name="Brioukhanov A.L."/>
        </authorList>
    </citation>
    <scope>NUCLEOTIDE SEQUENCE [LARGE SCALE GENOMIC DNA]</scope>
    <source>
        <strain evidence="10 11">WBS</strain>
    </source>
</reference>
<dbReference type="InterPro" id="IPR017871">
    <property type="entry name" value="ABC_transporter-like_CS"/>
</dbReference>
<dbReference type="SUPFAM" id="SSF52540">
    <property type="entry name" value="P-loop containing nucleoside triphosphate hydrolases"/>
    <property type="match status" value="1"/>
</dbReference>
<evidence type="ECO:0000256" key="6">
    <source>
        <dbReference type="ARBA" id="ARBA00022840"/>
    </source>
</evidence>
<accession>A0ABT6NBR4</accession>
<keyword evidence="6 10" id="KW-0067">ATP-binding</keyword>
<keyword evidence="4" id="KW-1003">Cell membrane</keyword>
<name>A0ABT6NBR4_9FIRM</name>
<evidence type="ECO:0000256" key="1">
    <source>
        <dbReference type="ARBA" id="ARBA00004202"/>
    </source>
</evidence>
<protein>
    <submittedName>
        <fullName evidence="10">ABC transporter ATP-binding protein</fullName>
    </submittedName>
</protein>
<dbReference type="RefSeq" id="WP_281093686.1">
    <property type="nucleotide sequence ID" value="NZ_JARYZI010000003.1"/>
</dbReference>
<evidence type="ECO:0000256" key="5">
    <source>
        <dbReference type="ARBA" id="ARBA00022741"/>
    </source>
</evidence>
<dbReference type="PROSITE" id="PS50893">
    <property type="entry name" value="ABC_TRANSPORTER_2"/>
    <property type="match status" value="1"/>
</dbReference>
<evidence type="ECO:0000256" key="7">
    <source>
        <dbReference type="ARBA" id="ARBA00022967"/>
    </source>
</evidence>
<feature type="domain" description="ABC transporter" evidence="9">
    <location>
        <begin position="2"/>
        <end position="232"/>
    </location>
</feature>
<dbReference type="PROSITE" id="PS00211">
    <property type="entry name" value="ABC_TRANSPORTER_1"/>
    <property type="match status" value="1"/>
</dbReference>
<comment type="subcellular location">
    <subcellularLocation>
        <location evidence="1">Cell membrane</location>
        <topology evidence="1">Peripheral membrane protein</topology>
    </subcellularLocation>
</comment>